<protein>
    <submittedName>
        <fullName evidence="2">Mu-like prophage DNA circulation protein</fullName>
    </submittedName>
</protein>
<sequence length="385" mass="41052">MSWAERMARAAFRGVSFLTDDHESGGGRRLVVHEYPGAETWQVEDLGAKVGEYRINAYFIGRDYDLARDAFLAALAEPGAGWLRHPWLGKTLARARSWSVKESNEQGGYCAIGIEFVADGGEMALSGIDRFDAARAGARGLSDAAVADFSLEALSADSLAGVLSVVSAGLDGVRDMLSLVALPFVWADRMAGLLHGLQGDLFDLFQGGRYARSLRALTDILGSGADTHGYPDTARPRLVASLARQVASPNRLALSGVAAADGAARRNVAVEAALRQRLLAAAATETAITRYRAAADRDAALAACLSSLDALMPGLSDPVFQAAAESRRTLIEALASQDLAPTVTRRVVSYLPATVLAHRLAVEEPVFIARNRVRHPLFVRGVVRV</sequence>
<dbReference type="AlphaFoldDB" id="A0A450WM74"/>
<evidence type="ECO:0000313" key="2">
    <source>
        <dbReference type="EMBL" id="VFK18125.1"/>
    </source>
</evidence>
<feature type="domain" description="DNA circulation N-terminal" evidence="1">
    <location>
        <begin position="8"/>
        <end position="90"/>
    </location>
</feature>
<proteinExistence type="predicted"/>
<organism evidence="2">
    <name type="scientific">Candidatus Kentrum sp. LPFa</name>
    <dbReference type="NCBI Taxonomy" id="2126335"/>
    <lineage>
        <taxon>Bacteria</taxon>
        <taxon>Pseudomonadati</taxon>
        <taxon>Pseudomonadota</taxon>
        <taxon>Gammaproteobacteria</taxon>
        <taxon>Candidatus Kentrum</taxon>
    </lineage>
</organism>
<dbReference type="InterPro" id="IPR009826">
    <property type="entry name" value="DNA_circ_N"/>
</dbReference>
<accession>A0A450WM74</accession>
<gene>
    <name evidence="2" type="ORF">BECKLPF1236B_GA0070989_113413</name>
</gene>
<name>A0A450WM74_9GAMM</name>
<reference evidence="2" key="1">
    <citation type="submission" date="2019-02" db="EMBL/GenBank/DDBJ databases">
        <authorList>
            <person name="Gruber-Vodicka R. H."/>
            <person name="Seah K. B. B."/>
        </authorList>
    </citation>
    <scope>NUCLEOTIDE SEQUENCE</scope>
    <source>
        <strain evidence="2">BECK_S313</strain>
    </source>
</reference>
<dbReference type="EMBL" id="CAADFK010000134">
    <property type="protein sequence ID" value="VFK18125.1"/>
    <property type="molecule type" value="Genomic_DNA"/>
</dbReference>
<evidence type="ECO:0000259" key="1">
    <source>
        <dbReference type="Pfam" id="PF07157"/>
    </source>
</evidence>
<dbReference type="Pfam" id="PF07157">
    <property type="entry name" value="DNA_circ_N"/>
    <property type="match status" value="1"/>
</dbReference>